<dbReference type="AlphaFoldDB" id="A0AAD7RSU0"/>
<comment type="caution">
    <text evidence="1">The sequence shown here is derived from an EMBL/GenBank/DDBJ whole genome shotgun (WGS) entry which is preliminary data.</text>
</comment>
<evidence type="ECO:0000313" key="2">
    <source>
        <dbReference type="Proteomes" id="UP001221898"/>
    </source>
</evidence>
<protein>
    <submittedName>
        <fullName evidence="1">Uncharacterized protein</fullName>
    </submittedName>
</protein>
<sequence>MKMEILDKIAQAMFVLKAYPESHEIEAVASKLVRTHPCLMEPGTGTGYHGWTISIKFKLGNYRSKLHRAGCNEVSVNRKRREKDGDKEFNRVTTKELLRTFRAALDEYSPRLLKLYRARTGALGQEMENLLDKLDEQVD</sequence>
<accession>A0AAD7RSU0</accession>
<keyword evidence="2" id="KW-1185">Reference proteome</keyword>
<organism evidence="1 2">
    <name type="scientific">Aldrovandia affinis</name>
    <dbReference type="NCBI Taxonomy" id="143900"/>
    <lineage>
        <taxon>Eukaryota</taxon>
        <taxon>Metazoa</taxon>
        <taxon>Chordata</taxon>
        <taxon>Craniata</taxon>
        <taxon>Vertebrata</taxon>
        <taxon>Euteleostomi</taxon>
        <taxon>Actinopterygii</taxon>
        <taxon>Neopterygii</taxon>
        <taxon>Teleostei</taxon>
        <taxon>Notacanthiformes</taxon>
        <taxon>Halosauridae</taxon>
        <taxon>Aldrovandia</taxon>
    </lineage>
</organism>
<reference evidence="1" key="1">
    <citation type="journal article" date="2023" name="Science">
        <title>Genome structures resolve the early diversification of teleost fishes.</title>
        <authorList>
            <person name="Parey E."/>
            <person name="Louis A."/>
            <person name="Montfort J."/>
            <person name="Bouchez O."/>
            <person name="Roques C."/>
            <person name="Iampietro C."/>
            <person name="Lluch J."/>
            <person name="Castinel A."/>
            <person name="Donnadieu C."/>
            <person name="Desvignes T."/>
            <person name="Floi Bucao C."/>
            <person name="Jouanno E."/>
            <person name="Wen M."/>
            <person name="Mejri S."/>
            <person name="Dirks R."/>
            <person name="Jansen H."/>
            <person name="Henkel C."/>
            <person name="Chen W.J."/>
            <person name="Zahm M."/>
            <person name="Cabau C."/>
            <person name="Klopp C."/>
            <person name="Thompson A.W."/>
            <person name="Robinson-Rechavi M."/>
            <person name="Braasch I."/>
            <person name="Lecointre G."/>
            <person name="Bobe J."/>
            <person name="Postlethwait J.H."/>
            <person name="Berthelot C."/>
            <person name="Roest Crollius H."/>
            <person name="Guiguen Y."/>
        </authorList>
    </citation>
    <scope>NUCLEOTIDE SEQUENCE</scope>
    <source>
        <strain evidence="1">NC1722</strain>
    </source>
</reference>
<evidence type="ECO:0000313" key="1">
    <source>
        <dbReference type="EMBL" id="KAJ8389530.1"/>
    </source>
</evidence>
<dbReference type="PANTHER" id="PTHR31025:SF27">
    <property type="entry name" value="SI:CH211-193K19.2-RELATED"/>
    <property type="match status" value="1"/>
</dbReference>
<proteinExistence type="predicted"/>
<dbReference type="Proteomes" id="UP001221898">
    <property type="component" value="Unassembled WGS sequence"/>
</dbReference>
<name>A0AAD7RSU0_9TELE</name>
<dbReference type="PANTHER" id="PTHR31025">
    <property type="entry name" value="SI:CH211-196P9.1-RELATED"/>
    <property type="match status" value="1"/>
</dbReference>
<dbReference type="EMBL" id="JAINUG010000181">
    <property type="protein sequence ID" value="KAJ8389530.1"/>
    <property type="molecule type" value="Genomic_DNA"/>
</dbReference>
<gene>
    <name evidence="1" type="ORF">AAFF_G00119200</name>
</gene>